<name>A0AAD8I5Q4_9APIA</name>
<dbReference type="AlphaFoldDB" id="A0AAD8I5Q4"/>
<accession>A0AAD8I5Q4</accession>
<gene>
    <name evidence="1" type="ORF">POM88_025206</name>
</gene>
<reference evidence="1" key="1">
    <citation type="submission" date="2023-02" db="EMBL/GenBank/DDBJ databases">
        <title>Genome of toxic invasive species Heracleum sosnowskyi carries increased number of genes despite the absence of recent whole-genome duplications.</title>
        <authorList>
            <person name="Schelkunov M."/>
            <person name="Shtratnikova V."/>
            <person name="Makarenko M."/>
            <person name="Klepikova A."/>
            <person name="Omelchenko D."/>
            <person name="Novikova G."/>
            <person name="Obukhova E."/>
            <person name="Bogdanov V."/>
            <person name="Penin A."/>
            <person name="Logacheva M."/>
        </authorList>
    </citation>
    <scope>NUCLEOTIDE SEQUENCE</scope>
    <source>
        <strain evidence="1">Hsosn_3</strain>
        <tissue evidence="1">Leaf</tissue>
    </source>
</reference>
<proteinExistence type="predicted"/>
<protein>
    <submittedName>
        <fullName evidence="1">Uncharacterized protein</fullName>
    </submittedName>
</protein>
<dbReference type="EMBL" id="JAUIZM010000006">
    <property type="protein sequence ID" value="KAK1378462.1"/>
    <property type="molecule type" value="Genomic_DNA"/>
</dbReference>
<organism evidence="1 2">
    <name type="scientific">Heracleum sosnowskyi</name>
    <dbReference type="NCBI Taxonomy" id="360622"/>
    <lineage>
        <taxon>Eukaryota</taxon>
        <taxon>Viridiplantae</taxon>
        <taxon>Streptophyta</taxon>
        <taxon>Embryophyta</taxon>
        <taxon>Tracheophyta</taxon>
        <taxon>Spermatophyta</taxon>
        <taxon>Magnoliopsida</taxon>
        <taxon>eudicotyledons</taxon>
        <taxon>Gunneridae</taxon>
        <taxon>Pentapetalae</taxon>
        <taxon>asterids</taxon>
        <taxon>campanulids</taxon>
        <taxon>Apiales</taxon>
        <taxon>Apiaceae</taxon>
        <taxon>Apioideae</taxon>
        <taxon>apioid superclade</taxon>
        <taxon>Tordylieae</taxon>
        <taxon>Tordyliinae</taxon>
        <taxon>Heracleum</taxon>
    </lineage>
</organism>
<evidence type="ECO:0000313" key="1">
    <source>
        <dbReference type="EMBL" id="KAK1378462.1"/>
    </source>
</evidence>
<evidence type="ECO:0000313" key="2">
    <source>
        <dbReference type="Proteomes" id="UP001237642"/>
    </source>
</evidence>
<keyword evidence="2" id="KW-1185">Reference proteome</keyword>
<dbReference type="Proteomes" id="UP001237642">
    <property type="component" value="Unassembled WGS sequence"/>
</dbReference>
<comment type="caution">
    <text evidence="1">The sequence shown here is derived from an EMBL/GenBank/DDBJ whole genome shotgun (WGS) entry which is preliminary data.</text>
</comment>
<reference evidence="1" key="2">
    <citation type="submission" date="2023-05" db="EMBL/GenBank/DDBJ databases">
        <authorList>
            <person name="Schelkunov M.I."/>
        </authorList>
    </citation>
    <scope>NUCLEOTIDE SEQUENCE</scope>
    <source>
        <strain evidence="1">Hsosn_3</strain>
        <tissue evidence="1">Leaf</tissue>
    </source>
</reference>
<sequence>MEGSRLDHRYSLALYLSQYALVSHNIHVLQEDVAKHDMKSLKVLKLVKSVAKVPTYLITFEAPLCAEIERKNVETFETEIYMPTLNVKCSVFFPVINKSEHTMEIKDSGVSCVM</sequence>